<evidence type="ECO:0000313" key="2">
    <source>
        <dbReference type="Proteomes" id="UP001200034"/>
    </source>
</evidence>
<evidence type="ECO:0000313" key="1">
    <source>
        <dbReference type="EMBL" id="KAH8369753.1"/>
    </source>
</evidence>
<name>A0AAD4JXJ3_9MUSC</name>
<sequence length="97" mass="11297">LCSNRRYAESKSSLSNVFFLGGGLGKLQGGIKEEEYFSSINQGLMCNIRKHIESSKNADYMRKWEEYQKTLDHDALYNTTCLNKYKDIHEEAFFLNE</sequence>
<feature type="non-terminal residue" evidence="1">
    <location>
        <position position="97"/>
    </location>
</feature>
<proteinExistence type="predicted"/>
<reference evidence="1" key="1">
    <citation type="journal article" date="2021" name="Mol. Ecol. Resour.">
        <title>Phylogenomic analyses of the genus Drosophila reveals genomic signals of climate adaptation.</title>
        <authorList>
            <person name="Li F."/>
            <person name="Rane R.V."/>
            <person name="Luria V."/>
            <person name="Xiong Z."/>
            <person name="Chen J."/>
            <person name="Li Z."/>
            <person name="Catullo R.A."/>
            <person name="Griffin P.C."/>
            <person name="Schiffer M."/>
            <person name="Pearce S."/>
            <person name="Lee S.F."/>
            <person name="McElroy K."/>
            <person name="Stocker A."/>
            <person name="Shirriffs J."/>
            <person name="Cockerell F."/>
            <person name="Coppin C."/>
            <person name="Sgro C.M."/>
            <person name="Karger A."/>
            <person name="Cain J.W."/>
            <person name="Weber J.A."/>
            <person name="Santpere G."/>
            <person name="Kirschner M.W."/>
            <person name="Hoffmann A.A."/>
            <person name="Oakeshott J.G."/>
            <person name="Zhang G."/>
        </authorList>
    </citation>
    <scope>NUCLEOTIDE SEQUENCE</scope>
    <source>
        <strain evidence="1">BGI-SZ-2011g</strain>
    </source>
</reference>
<feature type="non-terminal residue" evidence="1">
    <location>
        <position position="1"/>
    </location>
</feature>
<comment type="caution">
    <text evidence="1">The sequence shown here is derived from an EMBL/GenBank/DDBJ whole genome shotgun (WGS) entry which is preliminary data.</text>
</comment>
<gene>
    <name evidence="1" type="ORF">KR093_000828</name>
</gene>
<accession>A0AAD4JXJ3</accession>
<dbReference type="EMBL" id="JAJJHW010002585">
    <property type="protein sequence ID" value="KAH8369753.1"/>
    <property type="molecule type" value="Genomic_DNA"/>
</dbReference>
<dbReference type="AlphaFoldDB" id="A0AAD4JXJ3"/>
<organism evidence="1 2">
    <name type="scientific">Drosophila rubida</name>
    <dbReference type="NCBI Taxonomy" id="30044"/>
    <lineage>
        <taxon>Eukaryota</taxon>
        <taxon>Metazoa</taxon>
        <taxon>Ecdysozoa</taxon>
        <taxon>Arthropoda</taxon>
        <taxon>Hexapoda</taxon>
        <taxon>Insecta</taxon>
        <taxon>Pterygota</taxon>
        <taxon>Neoptera</taxon>
        <taxon>Endopterygota</taxon>
        <taxon>Diptera</taxon>
        <taxon>Brachycera</taxon>
        <taxon>Muscomorpha</taxon>
        <taxon>Ephydroidea</taxon>
        <taxon>Drosophilidae</taxon>
        <taxon>Drosophila</taxon>
    </lineage>
</organism>
<protein>
    <submittedName>
        <fullName evidence="1">Uncharacterized protein</fullName>
    </submittedName>
</protein>
<dbReference type="Proteomes" id="UP001200034">
    <property type="component" value="Unassembled WGS sequence"/>
</dbReference>
<keyword evidence="2" id="KW-1185">Reference proteome</keyword>